<dbReference type="KEGG" id="sper:EW093_06015"/>
<sequence>MKRIIARLYILIISVLILFGLIYLLNQVVVSRNEYINESTKISEETKNILETNWFKYKTFENQSLSDSLRKYMNEHQNIHSIIIYSKDKGLIKFNSKYNDRLFLINNLVPNDPTWKMRPEYSFSWWEKYKNNIISTPLQINERGFAFDLIYNVLNTEKVGKVFMDAFLMVLILLVLTIIVIIIFTLWKSKNSISEYDGSDFTTEPLEHNIPHSAPLSDVNKESDLDTSDDETDSLDDFDFSDGDELDNLDLNMGENDSEADDLDDFSFDMDEDDSEADDLDDFSIAMDEDDSEADDLDDFSLDIDEDDSEADDLDDFSLDIDEDDSEADDLDDFSLDMDEDDSEADDLDDFSLDMDEDDSEADDLDDFSLDIEEDSNETEEIDELDDFSLDIEEDNNETEEIEELDDFSLDMDEDNNETEEIDELDDFSLDIEEDNNETEEIDELDDFSLDIEEDDSEADDLDDLGELTDSIDDVEEDDELSTTYNLEDFSLEDEDNQDEGYDLKDFSLDDDELELSQDIIEEASDIDDLPELDIEDDLLENELASKSIKIRQASELAPEISSLLEKASVSDNDLSIAIIHLSSENYQEKYNLIEEHFDDNSSIFEVSKDKVAVAIKNTSSKVAAEDISKLIMKAKGMNLNLSVGISSMKDRRVGENRLLGEAIKAADMAKEQNKDMLTFMPDPKKYKDYIINS</sequence>
<evidence type="ECO:0000313" key="4">
    <source>
        <dbReference type="Proteomes" id="UP000323824"/>
    </source>
</evidence>
<dbReference type="EMBL" id="CP035807">
    <property type="protein sequence ID" value="QEN04273.1"/>
    <property type="molecule type" value="Genomic_DNA"/>
</dbReference>
<evidence type="ECO:0000256" key="1">
    <source>
        <dbReference type="SAM" id="MobiDB-lite"/>
    </source>
</evidence>
<reference evidence="3 4" key="2">
    <citation type="submission" date="2019-09" db="EMBL/GenBank/DDBJ databases">
        <title>Complete Genome Sequence and Methylome Analysis of free living Spirochaetas.</title>
        <authorList>
            <person name="Leshcheva N."/>
            <person name="Mikheeva N."/>
        </authorList>
    </citation>
    <scope>NUCLEOTIDE SEQUENCE [LARGE SCALE GENOMIC DNA]</scope>
    <source>
        <strain evidence="3 4">P</strain>
    </source>
</reference>
<name>A0A5C1Q864_9SPIO</name>
<keyword evidence="4" id="KW-1185">Reference proteome</keyword>
<feature type="compositionally biased region" description="Acidic residues" evidence="1">
    <location>
        <begin position="225"/>
        <end position="248"/>
    </location>
</feature>
<keyword evidence="2" id="KW-1133">Transmembrane helix</keyword>
<feature type="compositionally biased region" description="Acidic residues" evidence="1">
    <location>
        <begin position="256"/>
        <end position="430"/>
    </location>
</feature>
<proteinExistence type="predicted"/>
<feature type="transmembrane region" description="Helical" evidence="2">
    <location>
        <begin position="166"/>
        <end position="187"/>
    </location>
</feature>
<feature type="region of interest" description="Disordered" evidence="1">
    <location>
        <begin position="204"/>
        <end position="430"/>
    </location>
</feature>
<gene>
    <name evidence="3" type="ORF">EW093_06015</name>
</gene>
<dbReference type="OrthoDB" id="358039at2"/>
<evidence type="ECO:0008006" key="5">
    <source>
        <dbReference type="Google" id="ProtNLM"/>
    </source>
</evidence>
<keyword evidence="2" id="KW-0812">Transmembrane</keyword>
<feature type="region of interest" description="Disordered" evidence="1">
    <location>
        <begin position="456"/>
        <end position="481"/>
    </location>
</feature>
<dbReference type="Proteomes" id="UP000323824">
    <property type="component" value="Chromosome"/>
</dbReference>
<dbReference type="AlphaFoldDB" id="A0A5C1Q864"/>
<keyword evidence="2" id="KW-0472">Membrane</keyword>
<dbReference type="RefSeq" id="WP_149567521.1">
    <property type="nucleotide sequence ID" value="NZ_CP035807.1"/>
</dbReference>
<protein>
    <recommendedName>
        <fullName evidence="5">GGDEF domain-containing protein</fullName>
    </recommendedName>
</protein>
<reference evidence="3 4" key="1">
    <citation type="submission" date="2019-02" db="EMBL/GenBank/DDBJ databases">
        <authorList>
            <person name="Fomenkov A."/>
            <person name="Dubinina G."/>
            <person name="Grabovich M."/>
            <person name="Vincze T."/>
            <person name="Roberts R.J."/>
        </authorList>
    </citation>
    <scope>NUCLEOTIDE SEQUENCE [LARGE SCALE GENOMIC DNA]</scope>
    <source>
        <strain evidence="3 4">P</strain>
    </source>
</reference>
<evidence type="ECO:0000256" key="2">
    <source>
        <dbReference type="SAM" id="Phobius"/>
    </source>
</evidence>
<organism evidence="3 4">
    <name type="scientific">Thiospirochaeta perfilievii</name>
    <dbReference type="NCBI Taxonomy" id="252967"/>
    <lineage>
        <taxon>Bacteria</taxon>
        <taxon>Pseudomonadati</taxon>
        <taxon>Spirochaetota</taxon>
        <taxon>Spirochaetia</taxon>
        <taxon>Spirochaetales</taxon>
        <taxon>Spirochaetaceae</taxon>
        <taxon>Thiospirochaeta</taxon>
    </lineage>
</organism>
<accession>A0A5C1Q864</accession>
<feature type="transmembrane region" description="Helical" evidence="2">
    <location>
        <begin position="6"/>
        <end position="25"/>
    </location>
</feature>
<evidence type="ECO:0000313" key="3">
    <source>
        <dbReference type="EMBL" id="QEN04273.1"/>
    </source>
</evidence>